<keyword evidence="2" id="KW-1185">Reference proteome</keyword>
<dbReference type="OrthoDB" id="8166224at2"/>
<reference evidence="2" key="1">
    <citation type="submission" date="2018-07" db="EMBL/GenBank/DDBJ databases">
        <authorList>
            <person name="Safronova V.I."/>
            <person name="Chirak E.R."/>
            <person name="Sazanova A.L."/>
        </authorList>
    </citation>
    <scope>NUCLEOTIDE SEQUENCE [LARGE SCALE GENOMIC DNA]</scope>
    <source>
        <strain evidence="2">RCAM04685</strain>
    </source>
</reference>
<evidence type="ECO:0000313" key="2">
    <source>
        <dbReference type="Proteomes" id="UP000255207"/>
    </source>
</evidence>
<protein>
    <submittedName>
        <fullName evidence="1">Uncharacterized protein</fullName>
    </submittedName>
</protein>
<evidence type="ECO:0000313" key="1">
    <source>
        <dbReference type="EMBL" id="RDJ21037.1"/>
    </source>
</evidence>
<proteinExistence type="predicted"/>
<dbReference type="AlphaFoldDB" id="A0A370L0U4"/>
<dbReference type="RefSeq" id="WP_114831491.1">
    <property type="nucleotide sequence ID" value="NZ_QQTO01000016.1"/>
</dbReference>
<accession>A0A370L0U4</accession>
<gene>
    <name evidence="1" type="ORF">DWE98_22180</name>
</gene>
<sequence length="529" mass="56273">MVTNSDMLFQATDSADVDQPLLGANQPAVGIDTRLRLGYPRLTEQGTTETDAQIARSAAAGIPAENLPTYTNDVTTAPALTDALADVKRALMFTPHTGASFITGGRFSGYLKSNFDVRVLDGAALFQVVDQTFEADPDNAGKFKPGLNYLRVGKPEPKLTGQDGKPLERGSDLLMDQKYEPGIGLYSDGELNVWTKRDINLYTNKSFNVIADEKAIEIVGENYEVTYEYPSEDDEKRVKEGKAKPGEVDRKIVAVEMKRKGVTGWYKQEFKRGMSLDFSAANKGDVSFNSSYGVSVGAKIDHSIGLAYETSISGKIELSKSWGIEIGGEGAVSKGTAGRWTQNDQNTISANEKITLKVRDLGSLPFQTAATAYKVAAYAATAAQMGAFLAYNATLLVTSAQKLGPAGADEAEPDNAHGLRTDLDAGIYMYESCALLSAVTAAAGAVLAAVQARNLQVPVEDPLAPRIDITSTGMVLRCGANGIHITNAGVRIVANTGTVEIGGTAVKNIGAQIQHVPVPPIMPLPRIGS</sequence>
<organism evidence="1 2">
    <name type="scientific">Bosea caraganae</name>
    <dbReference type="NCBI Taxonomy" id="2763117"/>
    <lineage>
        <taxon>Bacteria</taxon>
        <taxon>Pseudomonadati</taxon>
        <taxon>Pseudomonadota</taxon>
        <taxon>Alphaproteobacteria</taxon>
        <taxon>Hyphomicrobiales</taxon>
        <taxon>Boseaceae</taxon>
        <taxon>Bosea</taxon>
    </lineage>
</organism>
<dbReference type="Proteomes" id="UP000255207">
    <property type="component" value="Unassembled WGS sequence"/>
</dbReference>
<comment type="caution">
    <text evidence="1">The sequence shown here is derived from an EMBL/GenBank/DDBJ whole genome shotgun (WGS) entry which is preliminary data.</text>
</comment>
<name>A0A370L0U4_9HYPH</name>
<dbReference type="EMBL" id="QQTP01000014">
    <property type="protein sequence ID" value="RDJ21037.1"/>
    <property type="molecule type" value="Genomic_DNA"/>
</dbReference>